<dbReference type="SUPFAM" id="SSF51735">
    <property type="entry name" value="NAD(P)-binding Rossmann-fold domains"/>
    <property type="match status" value="1"/>
</dbReference>
<gene>
    <name evidence="1" type="ORF">EAE97_001779</name>
</gene>
<sequence length="60" mass="6547">MQAALPHALEAIMKVYEETPVAPRMAEPLEVAWTVAMLYEENAGWLNGLYDPVTGGSILS</sequence>
<protein>
    <submittedName>
        <fullName evidence="1">Uncharacterized protein</fullName>
    </submittedName>
</protein>
<dbReference type="RefSeq" id="XP_038736848.1">
    <property type="nucleotide sequence ID" value="XM_038872290.1"/>
</dbReference>
<reference evidence="1 2" key="1">
    <citation type="journal article" date="2020" name="Genome Biol. Evol.">
        <title>Comparative genomics of Sclerotiniaceae.</title>
        <authorList>
            <person name="Valero Jimenez C.A."/>
            <person name="Steentjes M."/>
            <person name="Scholten O.E."/>
            <person name="Van Kan J.A.L."/>
        </authorList>
    </citation>
    <scope>NUCLEOTIDE SEQUENCE [LARGE SCALE GENOMIC DNA]</scope>
    <source>
        <strain evidence="1 2">MUCL 94</strain>
    </source>
</reference>
<keyword evidence="2" id="KW-1185">Reference proteome</keyword>
<dbReference type="AlphaFoldDB" id="A0A9P5IWL4"/>
<evidence type="ECO:0000313" key="1">
    <source>
        <dbReference type="EMBL" id="KAF7952282.1"/>
    </source>
</evidence>
<name>A0A9P5IWL4_9HELO</name>
<dbReference type="GeneID" id="62145368"/>
<dbReference type="InterPro" id="IPR036291">
    <property type="entry name" value="NAD(P)-bd_dom_sf"/>
</dbReference>
<organism evidence="1 2">
    <name type="scientific">Botrytis byssoidea</name>
    <dbReference type="NCBI Taxonomy" id="139641"/>
    <lineage>
        <taxon>Eukaryota</taxon>
        <taxon>Fungi</taxon>
        <taxon>Dikarya</taxon>
        <taxon>Ascomycota</taxon>
        <taxon>Pezizomycotina</taxon>
        <taxon>Leotiomycetes</taxon>
        <taxon>Helotiales</taxon>
        <taxon>Sclerotiniaceae</taxon>
        <taxon>Botrytis</taxon>
    </lineage>
</organism>
<dbReference type="Proteomes" id="UP000710849">
    <property type="component" value="Unassembled WGS sequence"/>
</dbReference>
<comment type="caution">
    <text evidence="1">The sequence shown here is derived from an EMBL/GenBank/DDBJ whole genome shotgun (WGS) entry which is preliminary data.</text>
</comment>
<dbReference type="EMBL" id="RCSW01000003">
    <property type="protein sequence ID" value="KAF7952282.1"/>
    <property type="molecule type" value="Genomic_DNA"/>
</dbReference>
<evidence type="ECO:0000313" key="2">
    <source>
        <dbReference type="Proteomes" id="UP000710849"/>
    </source>
</evidence>
<proteinExistence type="predicted"/>
<accession>A0A9P5IWL4</accession>